<organism evidence="2 3">
    <name type="scientific">Deinococcus taklimakanensis</name>
    <dbReference type="NCBI Taxonomy" id="536443"/>
    <lineage>
        <taxon>Bacteria</taxon>
        <taxon>Thermotogati</taxon>
        <taxon>Deinococcota</taxon>
        <taxon>Deinococci</taxon>
        <taxon>Deinococcales</taxon>
        <taxon>Deinococcaceae</taxon>
        <taxon>Deinococcus</taxon>
    </lineage>
</organism>
<comment type="caution">
    <text evidence="2">The sequence shown here is derived from an EMBL/GenBank/DDBJ whole genome shotgun (WGS) entry which is preliminary data.</text>
</comment>
<protein>
    <submittedName>
        <fullName evidence="2">Uncharacterized protein</fullName>
    </submittedName>
</protein>
<keyword evidence="3" id="KW-1185">Reference proteome</keyword>
<evidence type="ECO:0000313" key="2">
    <source>
        <dbReference type="EMBL" id="MFD2609492.1"/>
    </source>
</evidence>
<evidence type="ECO:0000313" key="3">
    <source>
        <dbReference type="Proteomes" id="UP001597475"/>
    </source>
</evidence>
<dbReference type="EMBL" id="JBHUMK010000037">
    <property type="protein sequence ID" value="MFD2609492.1"/>
    <property type="molecule type" value="Genomic_DNA"/>
</dbReference>
<feature type="compositionally biased region" description="Basic and acidic residues" evidence="1">
    <location>
        <begin position="32"/>
        <end position="52"/>
    </location>
</feature>
<reference evidence="3" key="1">
    <citation type="journal article" date="2019" name="Int. J. Syst. Evol. Microbiol.">
        <title>The Global Catalogue of Microorganisms (GCM) 10K type strain sequencing project: providing services to taxonomists for standard genome sequencing and annotation.</title>
        <authorList>
            <consortium name="The Broad Institute Genomics Platform"/>
            <consortium name="The Broad Institute Genome Sequencing Center for Infectious Disease"/>
            <person name="Wu L."/>
            <person name="Ma J."/>
        </authorList>
    </citation>
    <scope>NUCLEOTIDE SEQUENCE [LARGE SCALE GENOMIC DNA]</scope>
    <source>
        <strain evidence="3">KCTC 33842</strain>
    </source>
</reference>
<dbReference type="RefSeq" id="WP_386844908.1">
    <property type="nucleotide sequence ID" value="NZ_JBHUMK010000037.1"/>
</dbReference>
<accession>A0ABW5P620</accession>
<sequence>MTDPGDRATTDANVRSDLPSATPETVNPGLGEDGHEHKIKQNELDQARKSTETPDPLDL</sequence>
<gene>
    <name evidence="2" type="ORF">ACFSR9_08590</name>
</gene>
<feature type="region of interest" description="Disordered" evidence="1">
    <location>
        <begin position="1"/>
        <end position="59"/>
    </location>
</feature>
<evidence type="ECO:0000256" key="1">
    <source>
        <dbReference type="SAM" id="MobiDB-lite"/>
    </source>
</evidence>
<dbReference type="Proteomes" id="UP001597475">
    <property type="component" value="Unassembled WGS sequence"/>
</dbReference>
<name>A0ABW5P620_9DEIO</name>
<proteinExistence type="predicted"/>